<dbReference type="EMBL" id="CP002631">
    <property type="protein sequence ID" value="AEB14551.1"/>
    <property type="molecule type" value="Genomic_DNA"/>
</dbReference>
<dbReference type="AlphaFoldDB" id="F2NSB5"/>
<reference evidence="1 2" key="1">
    <citation type="journal article" date="2011" name="Stand. Genomic Sci.">
        <title>Complete genome sequence of Treponema succinifaciens type strain (6091).</title>
        <authorList>
            <person name="Han C."/>
            <person name="Gronow S."/>
            <person name="Teshima H."/>
            <person name="Lapidus A."/>
            <person name="Nolan M."/>
            <person name="Lucas S."/>
            <person name="Hammon N."/>
            <person name="Deshpande S."/>
            <person name="Cheng J.F."/>
            <person name="Zeytun A."/>
            <person name="Tapia R."/>
            <person name="Goodwin L."/>
            <person name="Pitluck S."/>
            <person name="Liolios K."/>
            <person name="Pagani I."/>
            <person name="Ivanova N."/>
            <person name="Mavromatis K."/>
            <person name="Mikhailova N."/>
            <person name="Huntemann M."/>
            <person name="Pati A."/>
            <person name="Chen A."/>
            <person name="Palaniappan K."/>
            <person name="Land M."/>
            <person name="Hauser L."/>
            <person name="Brambilla E.M."/>
            <person name="Rohde M."/>
            <person name="Goker M."/>
            <person name="Woyke T."/>
            <person name="Bristow J."/>
            <person name="Eisen J.A."/>
            <person name="Markowitz V."/>
            <person name="Hugenholtz P."/>
            <person name="Kyrpides N.C."/>
            <person name="Klenk H.P."/>
            <person name="Detter J.C."/>
        </authorList>
    </citation>
    <scope>NUCLEOTIDE SEQUENCE [LARGE SCALE GENOMIC DNA]</scope>
    <source>
        <strain evidence="2">ATCC 33096 / DSM 2489 / 6091</strain>
    </source>
</reference>
<dbReference type="RefSeq" id="WP_013701832.1">
    <property type="nucleotide sequence ID" value="NC_015385.1"/>
</dbReference>
<accession>F2NSB5</accession>
<dbReference type="Proteomes" id="UP000006852">
    <property type="component" value="Chromosome"/>
</dbReference>
<evidence type="ECO:0000313" key="1">
    <source>
        <dbReference type="EMBL" id="AEB14551.1"/>
    </source>
</evidence>
<dbReference type="KEGG" id="tsu:Tresu_1653"/>
<sequence length="76" mass="8995">MSRQEQLIEYITDDIVSFIMEDFKVPVLEAMQRLYTSETFSKLNNVETGLYLESSAYVYDIYKSEKENGRIIQQEI</sequence>
<protein>
    <submittedName>
        <fullName evidence="1">Uncharacterized protein</fullName>
    </submittedName>
</protein>
<gene>
    <name evidence="1" type="ordered locus">Tresu_1653</name>
</gene>
<dbReference type="eggNOG" id="ENOG50334TQ">
    <property type="taxonomic scope" value="Bacteria"/>
</dbReference>
<proteinExistence type="predicted"/>
<dbReference type="STRING" id="869209.Tresu_1653"/>
<organism evidence="1 2">
    <name type="scientific">Treponema succinifaciens (strain ATCC 33096 / DSM 2489 / 6091)</name>
    <dbReference type="NCBI Taxonomy" id="869209"/>
    <lineage>
        <taxon>Bacteria</taxon>
        <taxon>Pseudomonadati</taxon>
        <taxon>Spirochaetota</taxon>
        <taxon>Spirochaetia</taxon>
        <taxon>Spirochaetales</taxon>
        <taxon>Treponemataceae</taxon>
        <taxon>Treponema</taxon>
    </lineage>
</organism>
<name>F2NSB5_TRES6</name>
<keyword evidence="2" id="KW-1185">Reference proteome</keyword>
<reference evidence="2" key="2">
    <citation type="submission" date="2011-04" db="EMBL/GenBank/DDBJ databases">
        <title>The complete genome of chromosome of Treponema succinifaciens DSM 2489.</title>
        <authorList>
            <person name="Lucas S."/>
            <person name="Copeland A."/>
            <person name="Lapidus A."/>
            <person name="Bruce D."/>
            <person name="Goodwin L."/>
            <person name="Pitluck S."/>
            <person name="Peters L."/>
            <person name="Kyrpides N."/>
            <person name="Mavromatis K."/>
            <person name="Ivanova N."/>
            <person name="Ovchinnikova G."/>
            <person name="Teshima H."/>
            <person name="Detter J.C."/>
            <person name="Tapia R."/>
            <person name="Han C."/>
            <person name="Land M."/>
            <person name="Hauser L."/>
            <person name="Markowitz V."/>
            <person name="Cheng J.-F."/>
            <person name="Hugenholtz P."/>
            <person name="Woyke T."/>
            <person name="Wu D."/>
            <person name="Gronow S."/>
            <person name="Wellnitz S."/>
            <person name="Brambilla E."/>
            <person name="Klenk H.-P."/>
            <person name="Eisen J.A."/>
        </authorList>
    </citation>
    <scope>NUCLEOTIDE SEQUENCE [LARGE SCALE GENOMIC DNA]</scope>
    <source>
        <strain evidence="2">ATCC 33096 / DSM 2489 / 6091</strain>
    </source>
</reference>
<dbReference type="GeneID" id="302998808"/>
<dbReference type="OrthoDB" id="9802756at2"/>
<evidence type="ECO:0000313" key="2">
    <source>
        <dbReference type="Proteomes" id="UP000006852"/>
    </source>
</evidence>
<dbReference type="HOGENOM" id="CLU_190466_1_0_12"/>